<gene>
    <name evidence="1" type="ORF">OMM_11127</name>
</gene>
<dbReference type="AlphaFoldDB" id="A0A1V1NZ85"/>
<reference evidence="2" key="1">
    <citation type="submission" date="2012-11" db="EMBL/GenBank/DDBJ databases">
        <authorList>
            <person name="Lucero-Rivera Y.E."/>
            <person name="Tovar-Ramirez D."/>
        </authorList>
    </citation>
    <scope>NUCLEOTIDE SEQUENCE [LARGE SCALE GENOMIC DNA]</scope>
    <source>
        <strain evidence="2">Araruama</strain>
    </source>
</reference>
<comment type="caution">
    <text evidence="1">The sequence shown here is derived from an EMBL/GenBank/DDBJ whole genome shotgun (WGS) entry which is preliminary data.</text>
</comment>
<sequence length="93" mass="10842">MDHPNKNQPKSDMMNKKLIHLIQANEDWLMEKILHYAIEREYSKYTSTLKEAWRLSISGLSRSFVSGLETGRTNFLNYIPMKITAKTPLQDLA</sequence>
<organism evidence="1 2">
    <name type="scientific">Candidatus Magnetoglobus multicellularis str. Araruama</name>
    <dbReference type="NCBI Taxonomy" id="890399"/>
    <lineage>
        <taxon>Bacteria</taxon>
        <taxon>Pseudomonadati</taxon>
        <taxon>Thermodesulfobacteriota</taxon>
        <taxon>Desulfobacteria</taxon>
        <taxon>Desulfobacterales</taxon>
        <taxon>Desulfobacteraceae</taxon>
        <taxon>Candidatus Magnetoglobus</taxon>
    </lineage>
</organism>
<protein>
    <submittedName>
        <fullName evidence="1">Uncharacterized protein</fullName>
    </submittedName>
</protein>
<dbReference type="EMBL" id="ATBP01001178">
    <property type="protein sequence ID" value="ETR67871.1"/>
    <property type="molecule type" value="Genomic_DNA"/>
</dbReference>
<dbReference type="Proteomes" id="UP000189670">
    <property type="component" value="Unassembled WGS sequence"/>
</dbReference>
<proteinExistence type="predicted"/>
<accession>A0A1V1NZ85</accession>
<evidence type="ECO:0000313" key="1">
    <source>
        <dbReference type="EMBL" id="ETR67871.1"/>
    </source>
</evidence>
<name>A0A1V1NZ85_9BACT</name>
<evidence type="ECO:0000313" key="2">
    <source>
        <dbReference type="Proteomes" id="UP000189670"/>
    </source>
</evidence>